<reference evidence="4 5" key="1">
    <citation type="submission" date="2020-06" db="EMBL/GenBank/DDBJ databases">
        <title>Transcriptomic and genomic resources for Thalictrum thalictroides and T. hernandezii: Facilitating candidate gene discovery in an emerging model plant lineage.</title>
        <authorList>
            <person name="Arias T."/>
            <person name="Riano-Pachon D.M."/>
            <person name="Di Stilio V.S."/>
        </authorList>
    </citation>
    <scope>NUCLEOTIDE SEQUENCE [LARGE SCALE GENOMIC DNA]</scope>
    <source>
        <strain evidence="5">cv. WT478/WT964</strain>
        <tissue evidence="4">Leaves</tissue>
    </source>
</reference>
<dbReference type="PANTHER" id="PTHR47991">
    <property type="entry name" value="OXOGLUTARATE/IRON-DEPENDENT DIOXYGENASE"/>
    <property type="match status" value="1"/>
</dbReference>
<sequence length="211" mass="23967">MSSLHTWPEPIVRVQSLSESGSTVIPNRYIKPPSERPLLSCYSSLDDGKVVNIPVIDLSGLNGDDENLHAATMNDISKACREWGFFQILNHGVCPDLMRHMRSIWRDFFHLPVELKQEYANSPKTYEGYGSRLGVQKGAVLDWGDYFFLHYCPQSIKNHNKWPAQPYPCRETTEEYGKQLVKLCGNLMKILSKNLGLGVNHLQNLFGGEDI</sequence>
<dbReference type="EMBL" id="JABWDY010015642">
    <property type="protein sequence ID" value="KAF5196690.1"/>
    <property type="molecule type" value="Genomic_DNA"/>
</dbReference>
<name>A0A7J6WJ72_THATH</name>
<dbReference type="InterPro" id="IPR027443">
    <property type="entry name" value="IPNS-like_sf"/>
</dbReference>
<evidence type="ECO:0000313" key="5">
    <source>
        <dbReference type="Proteomes" id="UP000554482"/>
    </source>
</evidence>
<gene>
    <name evidence="4" type="ORF">FRX31_013723</name>
</gene>
<keyword evidence="5" id="KW-1185">Reference proteome</keyword>
<dbReference type="InterPro" id="IPR026992">
    <property type="entry name" value="DIOX_N"/>
</dbReference>
<dbReference type="Pfam" id="PF14226">
    <property type="entry name" value="DIOX_N"/>
    <property type="match status" value="1"/>
</dbReference>
<dbReference type="AlphaFoldDB" id="A0A7J6WJ72"/>
<dbReference type="InterPro" id="IPR050295">
    <property type="entry name" value="Plant_2OG-oxidoreductases"/>
</dbReference>
<keyword evidence="4" id="KW-0560">Oxidoreductase</keyword>
<feature type="non-terminal residue" evidence="4">
    <location>
        <position position="1"/>
    </location>
</feature>
<comment type="caution">
    <text evidence="4">The sequence shown here is derived from an EMBL/GenBank/DDBJ whole genome shotgun (WGS) entry which is preliminary data.</text>
</comment>
<dbReference type="SUPFAM" id="SSF51197">
    <property type="entry name" value="Clavaminate synthase-like"/>
    <property type="match status" value="1"/>
</dbReference>
<dbReference type="Proteomes" id="UP000554482">
    <property type="component" value="Unassembled WGS sequence"/>
</dbReference>
<feature type="domain" description="Non-haem dioxygenase N-terminal" evidence="3">
    <location>
        <begin position="53"/>
        <end position="165"/>
    </location>
</feature>
<keyword evidence="1" id="KW-0479">Metal-binding</keyword>
<organism evidence="4 5">
    <name type="scientific">Thalictrum thalictroides</name>
    <name type="common">Rue-anemone</name>
    <name type="synonym">Anemone thalictroides</name>
    <dbReference type="NCBI Taxonomy" id="46969"/>
    <lineage>
        <taxon>Eukaryota</taxon>
        <taxon>Viridiplantae</taxon>
        <taxon>Streptophyta</taxon>
        <taxon>Embryophyta</taxon>
        <taxon>Tracheophyta</taxon>
        <taxon>Spermatophyta</taxon>
        <taxon>Magnoliopsida</taxon>
        <taxon>Ranunculales</taxon>
        <taxon>Ranunculaceae</taxon>
        <taxon>Thalictroideae</taxon>
        <taxon>Thalictrum</taxon>
    </lineage>
</organism>
<keyword evidence="4" id="KW-0223">Dioxygenase</keyword>
<dbReference type="GO" id="GO:0046872">
    <property type="term" value="F:metal ion binding"/>
    <property type="evidence" value="ECO:0007669"/>
    <property type="project" value="UniProtKB-KW"/>
</dbReference>
<protein>
    <submittedName>
        <fullName evidence="4">Leucoanthocyanidin dioxygenase-like protein</fullName>
    </submittedName>
</protein>
<evidence type="ECO:0000256" key="1">
    <source>
        <dbReference type="ARBA" id="ARBA00022723"/>
    </source>
</evidence>
<dbReference type="OrthoDB" id="1686347at2759"/>
<keyword evidence="2" id="KW-0408">Iron</keyword>
<dbReference type="GO" id="GO:0051213">
    <property type="term" value="F:dioxygenase activity"/>
    <property type="evidence" value="ECO:0007669"/>
    <property type="project" value="UniProtKB-KW"/>
</dbReference>
<proteinExistence type="predicted"/>
<dbReference type="Gene3D" id="2.60.120.330">
    <property type="entry name" value="B-lactam Antibiotic, Isopenicillin N Synthase, Chain"/>
    <property type="match status" value="1"/>
</dbReference>
<evidence type="ECO:0000313" key="4">
    <source>
        <dbReference type="EMBL" id="KAF5196690.1"/>
    </source>
</evidence>
<evidence type="ECO:0000256" key="2">
    <source>
        <dbReference type="ARBA" id="ARBA00023004"/>
    </source>
</evidence>
<accession>A0A7J6WJ72</accession>
<evidence type="ECO:0000259" key="3">
    <source>
        <dbReference type="Pfam" id="PF14226"/>
    </source>
</evidence>